<organism evidence="22 23">
    <name type="scientific">Petromyzon marinus</name>
    <name type="common">Sea lamprey</name>
    <dbReference type="NCBI Taxonomy" id="7757"/>
    <lineage>
        <taxon>Eukaryota</taxon>
        <taxon>Metazoa</taxon>
        <taxon>Chordata</taxon>
        <taxon>Craniata</taxon>
        <taxon>Vertebrata</taxon>
        <taxon>Cyclostomata</taxon>
        <taxon>Hyperoartia</taxon>
        <taxon>Petromyzontiformes</taxon>
        <taxon>Petromyzontidae</taxon>
        <taxon>Petromyzon</taxon>
    </lineage>
</organism>
<evidence type="ECO:0000256" key="12">
    <source>
        <dbReference type="ARBA" id="ARBA00023136"/>
    </source>
</evidence>
<evidence type="ECO:0000313" key="22">
    <source>
        <dbReference type="Proteomes" id="UP001318040"/>
    </source>
</evidence>
<reference evidence="23" key="1">
    <citation type="submission" date="2025-08" db="UniProtKB">
        <authorList>
            <consortium name="RefSeq"/>
        </authorList>
    </citation>
    <scope>IDENTIFICATION</scope>
    <source>
        <tissue evidence="23">Sperm</tissue>
    </source>
</reference>
<keyword evidence="14" id="KW-0968">Cytoplasmic vesicle</keyword>
<keyword evidence="22" id="KW-1185">Reference proteome</keyword>
<keyword evidence="11" id="KW-0770">Synapse</keyword>
<evidence type="ECO:0000313" key="23">
    <source>
        <dbReference type="RefSeq" id="XP_032827410.1"/>
    </source>
</evidence>
<dbReference type="PANTHER" id="PTHR10306">
    <property type="entry name" value="SYNAPTOPHYSIN"/>
    <property type="match status" value="1"/>
</dbReference>
<keyword evidence="5" id="KW-0771">Synaptosome</keyword>
<comment type="subcellular location">
    <subcellularLocation>
        <location evidence="1">Cytoplasmic vesicle</location>
        <location evidence="1">Secretory vesicle</location>
        <location evidence="1">Synaptic vesicle membrane</location>
        <topology evidence="1">Multi-pass membrane protein</topology>
    </subcellularLocation>
    <subcellularLocation>
        <location evidence="15">Synapse</location>
        <location evidence="15">Synaptosome</location>
    </subcellularLocation>
</comment>
<feature type="compositionally biased region" description="Polar residues" evidence="19">
    <location>
        <begin position="301"/>
        <end position="310"/>
    </location>
</feature>
<name>A0AAJ7U0D2_PETMA</name>
<sequence>MDVNQLVAQGRFRIIKEPLGFIKVLQWIFSIFAFATCSGYTGELGITVNCKNRSEANPNVIIKFSYPFRLHQVFFDVPACKGAEVERLYLTGDFSSSVEFYVTVAVFAFLYSLAAIVVYIFLQQKYTENNRGPMIDFIATVVFSFLWLVSASAWAKGLSDVKSATDPEEVIFLVAACQAAVPLATCKEGLDPVTSGLSVSVVFGYLNFVLWAGNIWFVFKETGWSAGGQPAAGTSGPMAAAGPGAIPPAAAKPGLGGGVGGGSSDAVSYGQDSGYGQGGYEQPGGGGAGGGYGQSAGYGQTSPTSYVNQM</sequence>
<evidence type="ECO:0000256" key="4">
    <source>
        <dbReference type="ARBA" id="ARBA00022553"/>
    </source>
</evidence>
<keyword evidence="4" id="KW-0597">Phosphoprotein</keyword>
<feature type="region of interest" description="Disordered" evidence="19">
    <location>
        <begin position="272"/>
        <end position="310"/>
    </location>
</feature>
<keyword evidence="6 18" id="KW-0812">Transmembrane</keyword>
<dbReference type="Pfam" id="PF01284">
    <property type="entry name" value="MARVEL"/>
    <property type="match status" value="1"/>
</dbReference>
<dbReference type="PRINTS" id="PR00220">
    <property type="entry name" value="SYNAPTOPHYSN"/>
</dbReference>
<evidence type="ECO:0000256" key="20">
    <source>
        <dbReference type="SAM" id="Phobius"/>
    </source>
</evidence>
<dbReference type="RefSeq" id="XP_032827410.1">
    <property type="nucleotide sequence ID" value="XM_032971519.1"/>
</dbReference>
<gene>
    <name evidence="23" type="primary">LOC116952301</name>
</gene>
<evidence type="ECO:0000256" key="6">
    <source>
        <dbReference type="ARBA" id="ARBA00022692"/>
    </source>
</evidence>
<evidence type="ECO:0000256" key="3">
    <source>
        <dbReference type="ARBA" id="ARBA00014277"/>
    </source>
</evidence>
<keyword evidence="13" id="KW-0325">Glycoprotein</keyword>
<evidence type="ECO:0000256" key="5">
    <source>
        <dbReference type="ARBA" id="ARBA00022599"/>
    </source>
</evidence>
<feature type="compositionally biased region" description="Gly residues" evidence="19">
    <location>
        <begin position="273"/>
        <end position="296"/>
    </location>
</feature>
<dbReference type="PROSITE" id="PS51225">
    <property type="entry name" value="MARVEL"/>
    <property type="match status" value="1"/>
</dbReference>
<feature type="transmembrane region" description="Helical" evidence="20">
    <location>
        <begin position="100"/>
        <end position="122"/>
    </location>
</feature>
<dbReference type="KEGG" id="pmrn:116952301"/>
<evidence type="ECO:0000256" key="19">
    <source>
        <dbReference type="SAM" id="MobiDB-lite"/>
    </source>
</evidence>
<keyword evidence="9" id="KW-0832">Ubl conjugation</keyword>
<evidence type="ECO:0000256" key="17">
    <source>
        <dbReference type="ARBA" id="ARBA00062829"/>
    </source>
</evidence>
<dbReference type="InterPro" id="IPR008253">
    <property type="entry name" value="Marvel"/>
</dbReference>
<comment type="similarity">
    <text evidence="2">Belongs to the synaptophysin/synaptobrevin family.</text>
</comment>
<feature type="transmembrane region" description="Helical" evidence="20">
    <location>
        <begin position="134"/>
        <end position="155"/>
    </location>
</feature>
<evidence type="ECO:0000256" key="7">
    <source>
        <dbReference type="ARBA" id="ARBA00022737"/>
    </source>
</evidence>
<dbReference type="InterPro" id="IPR001285">
    <property type="entry name" value="Synaptophysin/porin"/>
</dbReference>
<evidence type="ECO:0000256" key="11">
    <source>
        <dbReference type="ARBA" id="ARBA00023018"/>
    </source>
</evidence>
<keyword evidence="12 18" id="KW-0472">Membrane</keyword>
<feature type="transmembrane region" description="Helical" evidence="20">
    <location>
        <begin position="21"/>
        <end position="41"/>
    </location>
</feature>
<keyword evidence="7" id="KW-0677">Repeat</keyword>
<evidence type="ECO:0000256" key="18">
    <source>
        <dbReference type="PROSITE-ProRule" id="PRU00581"/>
    </source>
</evidence>
<evidence type="ECO:0000256" key="8">
    <source>
        <dbReference type="ARBA" id="ARBA00022837"/>
    </source>
</evidence>
<evidence type="ECO:0000256" key="15">
    <source>
        <dbReference type="ARBA" id="ARBA00034102"/>
    </source>
</evidence>
<evidence type="ECO:0000256" key="10">
    <source>
        <dbReference type="ARBA" id="ARBA00022989"/>
    </source>
</evidence>
<accession>A0AAJ7U0D2</accession>
<comment type="function">
    <text evidence="16">Possibly involved in structural functions as organizing other membrane components or in targeting the vesicles to the plasma membrane. Involved in the regulation of short-term and long-term synaptic plasticity.</text>
</comment>
<dbReference type="AlphaFoldDB" id="A0AAJ7U0D2"/>
<keyword evidence="10 20" id="KW-1133">Transmembrane helix</keyword>
<dbReference type="Proteomes" id="UP001318040">
    <property type="component" value="Chromosome 46"/>
</dbReference>
<evidence type="ECO:0000256" key="13">
    <source>
        <dbReference type="ARBA" id="ARBA00023180"/>
    </source>
</evidence>
<keyword evidence="8" id="KW-0106">Calcium</keyword>
<dbReference type="GO" id="GO:0043005">
    <property type="term" value="C:neuron projection"/>
    <property type="evidence" value="ECO:0007669"/>
    <property type="project" value="UniProtKB-KW"/>
</dbReference>
<evidence type="ECO:0000259" key="21">
    <source>
        <dbReference type="PROSITE" id="PS51225"/>
    </source>
</evidence>
<evidence type="ECO:0000256" key="9">
    <source>
        <dbReference type="ARBA" id="ARBA00022843"/>
    </source>
</evidence>
<feature type="transmembrane region" description="Helical" evidence="20">
    <location>
        <begin position="197"/>
        <end position="219"/>
    </location>
</feature>
<evidence type="ECO:0000256" key="16">
    <source>
        <dbReference type="ARBA" id="ARBA00046094"/>
    </source>
</evidence>
<dbReference type="GeneID" id="116952301"/>
<evidence type="ECO:0000256" key="1">
    <source>
        <dbReference type="ARBA" id="ARBA00004644"/>
    </source>
</evidence>
<evidence type="ECO:0000256" key="14">
    <source>
        <dbReference type="ARBA" id="ARBA00023329"/>
    </source>
</evidence>
<dbReference type="PANTHER" id="PTHR10306:SF10">
    <property type="entry name" value="SYNAPTOPHYSIN"/>
    <property type="match status" value="1"/>
</dbReference>
<protein>
    <recommendedName>
        <fullName evidence="3">Synaptophysin</fullName>
    </recommendedName>
</protein>
<dbReference type="GO" id="GO:0030672">
    <property type="term" value="C:synaptic vesicle membrane"/>
    <property type="evidence" value="ECO:0007669"/>
    <property type="project" value="UniProtKB-SubCell"/>
</dbReference>
<evidence type="ECO:0000256" key="2">
    <source>
        <dbReference type="ARBA" id="ARBA00006476"/>
    </source>
</evidence>
<feature type="domain" description="MARVEL" evidence="21">
    <location>
        <begin position="14"/>
        <end position="223"/>
    </location>
</feature>
<comment type="subunit">
    <text evidence="17">Homohexamer or homotetramer. Interacts with SRCIN1. Interacts with VAMP2; the interaction is inhibited by interaction of VAPM2 with SEPT8.</text>
</comment>
<dbReference type="GO" id="GO:0048786">
    <property type="term" value="C:presynaptic active zone"/>
    <property type="evidence" value="ECO:0007669"/>
    <property type="project" value="TreeGrafter"/>
</dbReference>
<proteinExistence type="inferred from homology"/>